<dbReference type="Proteomes" id="UP001222027">
    <property type="component" value="Unassembled WGS sequence"/>
</dbReference>
<evidence type="ECO:0000313" key="3">
    <source>
        <dbReference type="Proteomes" id="UP001222027"/>
    </source>
</evidence>
<feature type="region of interest" description="Disordered" evidence="1">
    <location>
        <begin position="188"/>
        <end position="224"/>
    </location>
</feature>
<name>A0AAV8Q3C8_ENSVE</name>
<feature type="compositionally biased region" description="Basic and acidic residues" evidence="1">
    <location>
        <begin position="214"/>
        <end position="224"/>
    </location>
</feature>
<dbReference type="GO" id="GO:0006397">
    <property type="term" value="P:mRNA processing"/>
    <property type="evidence" value="ECO:0007669"/>
    <property type="project" value="UniProtKB-KW"/>
</dbReference>
<feature type="region of interest" description="Disordered" evidence="1">
    <location>
        <begin position="54"/>
        <end position="89"/>
    </location>
</feature>
<keyword evidence="3" id="KW-1185">Reference proteome</keyword>
<accession>A0AAV8Q3C8</accession>
<feature type="compositionally biased region" description="Gly residues" evidence="1">
    <location>
        <begin position="64"/>
        <end position="76"/>
    </location>
</feature>
<dbReference type="AlphaFoldDB" id="A0AAV8Q3C8"/>
<dbReference type="EMBL" id="JAQQAF010000003">
    <property type="protein sequence ID" value="KAJ8500195.1"/>
    <property type="molecule type" value="Genomic_DNA"/>
</dbReference>
<evidence type="ECO:0000256" key="1">
    <source>
        <dbReference type="SAM" id="MobiDB-lite"/>
    </source>
</evidence>
<evidence type="ECO:0000313" key="2">
    <source>
        <dbReference type="EMBL" id="KAJ8500195.1"/>
    </source>
</evidence>
<comment type="caution">
    <text evidence="2">The sequence shown here is derived from an EMBL/GenBank/DDBJ whole genome shotgun (WGS) entry which is preliminary data.</text>
</comment>
<gene>
    <name evidence="2" type="ORF">OPV22_010747</name>
</gene>
<dbReference type="GO" id="GO:0005634">
    <property type="term" value="C:nucleus"/>
    <property type="evidence" value="ECO:0007669"/>
    <property type="project" value="UniProtKB-SubCell"/>
</dbReference>
<dbReference type="PANTHER" id="PTHR23204">
    <property type="entry name" value="CLEAVAGE AND POLYADENYLATION SPECIFIC FACTOR"/>
    <property type="match status" value="1"/>
</dbReference>
<dbReference type="InterPro" id="IPR034772">
    <property type="entry name" value="CPSF6/7"/>
</dbReference>
<protein>
    <submittedName>
        <fullName evidence="2">Uncharacterized protein</fullName>
    </submittedName>
</protein>
<sequence>MAAAACEEGMNGDMFDGRPRLVAIASPYTIRRMGENQMNKNQQVMAQSQLPALTQKSRGSSNFGRGGGGGGGGGNWERGNGTRNRGSMGNMRTGWVLSMEGYHGQWWDCCPTTTCVASRSYVLSRVCDSMGFGEAMGRIGPGFEGFPAGAAGASFPGLMPSFPPVVAPRINPAFFGRGLAPGGSGMWSDPNMGGWGGEEQSSDGRGCDLRSAAWRREPWEEQDG</sequence>
<organism evidence="2 3">
    <name type="scientific">Ensete ventricosum</name>
    <name type="common">Abyssinian banana</name>
    <name type="synonym">Musa ensete</name>
    <dbReference type="NCBI Taxonomy" id="4639"/>
    <lineage>
        <taxon>Eukaryota</taxon>
        <taxon>Viridiplantae</taxon>
        <taxon>Streptophyta</taxon>
        <taxon>Embryophyta</taxon>
        <taxon>Tracheophyta</taxon>
        <taxon>Spermatophyta</taxon>
        <taxon>Magnoliopsida</taxon>
        <taxon>Liliopsida</taxon>
        <taxon>Zingiberales</taxon>
        <taxon>Musaceae</taxon>
        <taxon>Ensete</taxon>
    </lineage>
</organism>
<feature type="compositionally biased region" description="Low complexity" evidence="1">
    <location>
        <begin position="77"/>
        <end position="86"/>
    </location>
</feature>
<reference evidence="2 3" key="1">
    <citation type="submission" date="2022-12" db="EMBL/GenBank/DDBJ databases">
        <title>Chromosome-scale assembly of the Ensete ventricosum genome.</title>
        <authorList>
            <person name="Dussert Y."/>
            <person name="Stocks J."/>
            <person name="Wendawek A."/>
            <person name="Woldeyes F."/>
            <person name="Nichols R.A."/>
            <person name="Borrell J.S."/>
        </authorList>
    </citation>
    <scope>NUCLEOTIDE SEQUENCE [LARGE SCALE GENOMIC DNA]</scope>
    <source>
        <strain evidence="3">cv. Maze</strain>
        <tissue evidence="2">Seeds</tissue>
    </source>
</reference>
<proteinExistence type="predicted"/>